<dbReference type="InterPro" id="IPR013249">
    <property type="entry name" value="RNA_pol_sigma70_r4_t2"/>
</dbReference>
<dbReference type="EMBL" id="BIFS01000001">
    <property type="protein sequence ID" value="GCE21628.1"/>
    <property type="molecule type" value="Genomic_DNA"/>
</dbReference>
<dbReference type="InterPro" id="IPR013325">
    <property type="entry name" value="RNA_pol_sigma_r2"/>
</dbReference>
<name>A0A402ARB0_9CHLR</name>
<evidence type="ECO:0000256" key="3">
    <source>
        <dbReference type="ARBA" id="ARBA00023082"/>
    </source>
</evidence>
<keyword evidence="10" id="KW-1185">Reference proteome</keyword>
<dbReference type="NCBIfam" id="TIGR02937">
    <property type="entry name" value="sigma70-ECF"/>
    <property type="match status" value="1"/>
</dbReference>
<evidence type="ECO:0000256" key="6">
    <source>
        <dbReference type="SAM" id="MobiDB-lite"/>
    </source>
</evidence>
<evidence type="ECO:0000256" key="4">
    <source>
        <dbReference type="ARBA" id="ARBA00023125"/>
    </source>
</evidence>
<dbReference type="RefSeq" id="WP_161977682.1">
    <property type="nucleotide sequence ID" value="NZ_BIFS01000001.1"/>
</dbReference>
<dbReference type="Gene3D" id="1.10.10.10">
    <property type="entry name" value="Winged helix-like DNA-binding domain superfamily/Winged helix DNA-binding domain"/>
    <property type="match status" value="1"/>
</dbReference>
<evidence type="ECO:0000256" key="1">
    <source>
        <dbReference type="ARBA" id="ARBA00010641"/>
    </source>
</evidence>
<organism evidence="9 10">
    <name type="scientific">Dictyobacter kobayashii</name>
    <dbReference type="NCBI Taxonomy" id="2014872"/>
    <lineage>
        <taxon>Bacteria</taxon>
        <taxon>Bacillati</taxon>
        <taxon>Chloroflexota</taxon>
        <taxon>Ktedonobacteria</taxon>
        <taxon>Ktedonobacterales</taxon>
        <taxon>Dictyobacteraceae</taxon>
        <taxon>Dictyobacter</taxon>
    </lineage>
</organism>
<feature type="domain" description="RNA polymerase sigma factor 70 region 4 type 2" evidence="8">
    <location>
        <begin position="152"/>
        <end position="202"/>
    </location>
</feature>
<dbReference type="Pfam" id="PF04542">
    <property type="entry name" value="Sigma70_r2"/>
    <property type="match status" value="1"/>
</dbReference>
<keyword evidence="5" id="KW-0804">Transcription</keyword>
<dbReference type="GO" id="GO:0016987">
    <property type="term" value="F:sigma factor activity"/>
    <property type="evidence" value="ECO:0007669"/>
    <property type="project" value="UniProtKB-KW"/>
</dbReference>
<dbReference type="InterPro" id="IPR036388">
    <property type="entry name" value="WH-like_DNA-bd_sf"/>
</dbReference>
<comment type="caution">
    <text evidence="9">The sequence shown here is derived from an EMBL/GenBank/DDBJ whole genome shotgun (WGS) entry which is preliminary data.</text>
</comment>
<sequence>MLPQPFEETVALPPAKPDAQTEPAVDILLTAERPWLVRKCAVLTRNADAAEDLAQETLLEAWRHQQKLHDRSSEQREERRRWLAAIAHNVCLRWLREDNHERAHRILPLPGDNGAAPSDGQEQDEWNLELLAAPDHYSVELEFERTELSSLLNEALAHLSEPLRIALVARYIHGDNHDEITRQLQVNEATLVQRIYRGKQALRTVLTTQLSDELAAYGIYQPGETTIEPLVTRMWCPWCGTDHIVLHENGASDSLLFKCRACNAPVGGKKTDSNWPKVSSAAARYVQLANWLHNYYWHTIDQEPTCIFCGASATLTTHEAPELPARHRGLGDQPGIAITCGQCQRTHYNTLSHLTFDLPQVQRFWQTHKRIHWQPGQPTEHAGIPAWVSTFHSKSGHEQIDILIERQTFRVLAINEQP</sequence>
<dbReference type="GO" id="GO:0006352">
    <property type="term" value="P:DNA-templated transcription initiation"/>
    <property type="evidence" value="ECO:0007669"/>
    <property type="project" value="InterPro"/>
</dbReference>
<reference evidence="10" key="1">
    <citation type="submission" date="2018-12" db="EMBL/GenBank/DDBJ databases">
        <title>Tengunoibacter tsumagoiensis gen. nov., sp. nov., Dictyobacter kobayashii sp. nov., D. alpinus sp. nov., and D. joshuensis sp. nov. and description of Dictyobacteraceae fam. nov. within the order Ktedonobacterales isolated from Tengu-no-mugimeshi.</title>
        <authorList>
            <person name="Wang C.M."/>
            <person name="Zheng Y."/>
            <person name="Sakai Y."/>
            <person name="Toyoda A."/>
            <person name="Minakuchi Y."/>
            <person name="Abe K."/>
            <person name="Yokota A."/>
            <person name="Yabe S."/>
        </authorList>
    </citation>
    <scope>NUCLEOTIDE SEQUENCE [LARGE SCALE GENOMIC DNA]</scope>
    <source>
        <strain evidence="10">Uno11</strain>
    </source>
</reference>
<dbReference type="SUPFAM" id="SSF88659">
    <property type="entry name" value="Sigma3 and sigma4 domains of RNA polymerase sigma factors"/>
    <property type="match status" value="1"/>
</dbReference>
<feature type="region of interest" description="Disordered" evidence="6">
    <location>
        <begin position="1"/>
        <end position="20"/>
    </location>
</feature>
<evidence type="ECO:0000313" key="9">
    <source>
        <dbReference type="EMBL" id="GCE21628.1"/>
    </source>
</evidence>
<evidence type="ECO:0000259" key="7">
    <source>
        <dbReference type="Pfam" id="PF04542"/>
    </source>
</evidence>
<dbReference type="PANTHER" id="PTHR43133:SF8">
    <property type="entry name" value="RNA POLYMERASE SIGMA FACTOR HI_1459-RELATED"/>
    <property type="match status" value="1"/>
</dbReference>
<dbReference type="Gene3D" id="1.10.1740.10">
    <property type="match status" value="1"/>
</dbReference>
<proteinExistence type="inferred from homology"/>
<dbReference type="AlphaFoldDB" id="A0A402ARB0"/>
<keyword evidence="2" id="KW-0805">Transcription regulation</keyword>
<protein>
    <recommendedName>
        <fullName evidence="11">RNA polymerase sigma factor</fullName>
    </recommendedName>
</protein>
<dbReference type="InterPro" id="IPR014284">
    <property type="entry name" value="RNA_pol_sigma-70_dom"/>
</dbReference>
<gene>
    <name evidence="9" type="ORF">KDK_54280</name>
</gene>
<evidence type="ECO:0000313" key="10">
    <source>
        <dbReference type="Proteomes" id="UP000287188"/>
    </source>
</evidence>
<dbReference type="InterPro" id="IPR013324">
    <property type="entry name" value="RNA_pol_sigma_r3/r4-like"/>
</dbReference>
<keyword evidence="4" id="KW-0238">DNA-binding</keyword>
<dbReference type="InterPro" id="IPR039425">
    <property type="entry name" value="RNA_pol_sigma-70-like"/>
</dbReference>
<evidence type="ECO:0008006" key="11">
    <source>
        <dbReference type="Google" id="ProtNLM"/>
    </source>
</evidence>
<accession>A0A402ARB0</accession>
<dbReference type="SUPFAM" id="SSF88946">
    <property type="entry name" value="Sigma2 domain of RNA polymerase sigma factors"/>
    <property type="match status" value="1"/>
</dbReference>
<dbReference type="InterPro" id="IPR007627">
    <property type="entry name" value="RNA_pol_sigma70_r2"/>
</dbReference>
<feature type="domain" description="RNA polymerase sigma-70 region 2" evidence="7">
    <location>
        <begin position="29"/>
        <end position="98"/>
    </location>
</feature>
<evidence type="ECO:0000256" key="5">
    <source>
        <dbReference type="ARBA" id="ARBA00023163"/>
    </source>
</evidence>
<dbReference type="PANTHER" id="PTHR43133">
    <property type="entry name" value="RNA POLYMERASE ECF-TYPE SIGMA FACTO"/>
    <property type="match status" value="1"/>
</dbReference>
<dbReference type="Proteomes" id="UP000287188">
    <property type="component" value="Unassembled WGS sequence"/>
</dbReference>
<evidence type="ECO:0000259" key="8">
    <source>
        <dbReference type="Pfam" id="PF08281"/>
    </source>
</evidence>
<dbReference type="Pfam" id="PF08281">
    <property type="entry name" value="Sigma70_r4_2"/>
    <property type="match status" value="1"/>
</dbReference>
<comment type="similarity">
    <text evidence="1">Belongs to the sigma-70 factor family. ECF subfamily.</text>
</comment>
<dbReference type="GO" id="GO:0003677">
    <property type="term" value="F:DNA binding"/>
    <property type="evidence" value="ECO:0007669"/>
    <property type="project" value="UniProtKB-KW"/>
</dbReference>
<evidence type="ECO:0000256" key="2">
    <source>
        <dbReference type="ARBA" id="ARBA00023015"/>
    </source>
</evidence>
<keyword evidence="3" id="KW-0731">Sigma factor</keyword>